<evidence type="ECO:0000313" key="2">
    <source>
        <dbReference type="Proteomes" id="UP000063063"/>
    </source>
</evidence>
<keyword evidence="2" id="KW-1185">Reference proteome</keyword>
<accession>A0AC62A5E7</accession>
<evidence type="ECO:0000313" key="1">
    <source>
        <dbReference type="EMBL" id="XUY36913.1"/>
    </source>
</evidence>
<reference evidence="1 2" key="1">
    <citation type="journal article" date="2015" name="Sci. Rep.">
        <title>The genome of Leishmania panamensis: insights into genomics of the L. (Viannia) subgenus.</title>
        <authorList>
            <person name="Llanes A."/>
            <person name="Restrepo C.M."/>
            <person name="Vecchio G.D."/>
            <person name="Anguizola F.J."/>
            <person name="Lleonart R."/>
        </authorList>
    </citation>
    <scope>NUCLEOTIDE SEQUENCE [LARGE SCALE GENOMIC DNA]</scope>
    <source>
        <strain evidence="1 2">MHOM/PA/94/PSC-1</strain>
    </source>
</reference>
<proteinExistence type="predicted"/>
<name>A0AC62A5E7_LEIPA</name>
<dbReference type="EMBL" id="CP009396">
    <property type="protein sequence ID" value="XUY36913.1"/>
    <property type="molecule type" value="Genomic_DNA"/>
</dbReference>
<organism evidence="1 2">
    <name type="scientific">Leishmania panamensis</name>
    <dbReference type="NCBI Taxonomy" id="5679"/>
    <lineage>
        <taxon>Eukaryota</taxon>
        <taxon>Discoba</taxon>
        <taxon>Euglenozoa</taxon>
        <taxon>Kinetoplastea</taxon>
        <taxon>Metakinetoplastina</taxon>
        <taxon>Trypanosomatida</taxon>
        <taxon>Trypanosomatidae</taxon>
        <taxon>Leishmaniinae</taxon>
        <taxon>Leishmania</taxon>
        <taxon>Leishmania guyanensis species complex</taxon>
    </lineage>
</organism>
<gene>
    <name evidence="1" type="ORF">LPMP_270480</name>
</gene>
<sequence length="7420" mass="832032">MGASSIYEVPDSGNMFVDHEFNKNNAGIATKWISITQLYPNGVNQPLLPEVFSREQFGQGNHYECFMISALATLVRFPDVIRNCFVTQKVRQDGRYTFQFFRGREWVRVEIDDTIPMEDGEVLYLRSPTEHWWPLLLEKAYAKFYTAYDHLEGCTLQETFHDLTGNPVLNIPMDAKLAKAAGAEVTEGFYWLDLAQRIHSGELVASVLTKDIELETMGLQREQQYGLLDIFSLQGTSALDDIVIRLHNPFEDDEFVYTGPLNQNDLAWSDKHRVKYDVNNPRSIFLPLNVFLRIVNSMQLCYISTVASDATYFEDEWKGESAGGNPTSVSWRKNPLYCFRNHGTEAVTLSVVVKQDDQRHRKGPKEETTYKQCGMILSQCTYHYPIPTFWVTANNHKPIFKSLFLNSREVANTIKIPPQALCYLVPSCMHKGDEAKFLLAVYRMAHEDYSNIAINKLTGTEMDWKNPATGEVQLQMQTKDRVDFYVDEATDVHILLHQTKPYVSKSGGDAMTEDYMGMYLYDDTDRKVAGVHAATNFRETSVIHRLPRSGRYAISITCPRGKGDVPAKVTIVSSFGSQVRRVTAPEDASMLPDEAESVEENEGIRPRVTRIDYEAFQEPSADVPERPDSNVPFEDRGFMQWNGDVTMGPWVHIGDLYPEGKTVPLLPNELRRDQFGQGDHYDCSTLTAFAALLERHPDVIRNCFVSKNPRKDGRYTFQFHRYGQWVKVEIDDRIPMVKDDTVFCRSPTHHWWPLLLEKAYAKFYTLYENLAGCSLAEVFHDFSGRPVINTPLDLPTTMPAELDITSPMYWLRLRDELRTTAVGAQTGDATENLGLAPHQFYGVLDILVTSASPPRSLSEVVVQLHNPYAAYTYTGPMSDPADPRWASRGMHHISTMQNTFCVPADIFLHTFFIISQVHLLGLIEPCWNFHSEWGDGTNGGNPSLLTWRENPLYTVVNTSNEAVEIMAMIRQPDKRRQLHLLPELSYVRCDLLLAQSMENDSILTYLVTHNNHQVVQKGIFLNYREVASKIRVPPQSQCYLVPTAMYHEKSIFLLSYWYRRPADERAVSISRLRLNVARDLPAVKHVTMVPEGKDRVDFLVDVPTVAHILLSQWNRDARSSSDVRTDNYVGMYLYDDAKQQVARVSAASNLKEIGLVAYLPAQGRYVLSITCPAARDVEVKCRVEIVCVEAARVRITDAYESAQCCEDLKGQPLVELVDSDTLVDGDRHTTGPVEVAVEKRQPVSAAQLQEKTSRASPADAEAKERALSFSFMRPQYLGIPTGDLPLMENPAFAKMAQEREQLRRHLLQNAARVNTLENTMDNMAARMADDMHKRERAFLGSQAEGIPLELLPLNEDEQFTGLEHTLRLAMKDPEKNRDDVAVWQEMLKKRVREVANEKRASERDLFLNPMHLGLPVDDLPLDIDPEFHLLEVARLRERQQEPCDEAKIRKLNDALNERAEGLAVAELAADRQHMKPEHLHVAIDELPLSENRNFVLKEALRREKMKSSCEGATAVAALEDELNDMAKDMAAELLAKQRPSYLAPEHNGRRIADLPLNTSNNFLAKERRRRDLLKQPNPDMNKVIEIEEELGHMASSMAIAMNAAERPQYMKDSYHTKNLGELPLNADTTITTLEAQRARLKYDPLRNAAAIRATEELINSRAAALAKSMMHEERVRLYGKPNGVPVNLLDLHEDSLIRHLEEERMNLLSNPATNPHVINTIEEKLKARAAEIADNFRANMRAEITGEQCRSPSLMSVGSDAPCQDMEEKLYALLSEDPISNEEQIIDLKEAIRKRHGELKRQAVHALRSFLEEAPFGILLAEVGLDEDPEYMEKEADLQKSLANNCSATQIKAIRDSMQLRVYELAAEKLVRRYPFLNKRPAGIPLAELPILSRDQPFLQAINDMEKTEADEQKTEAQLRAHQEALNQRLHAVAEEQKWKEREMFLVAAPAAVPLRLLPLDNDADFVHLEEKRRSSLQSGNAIDIRTIENTLNERAHVLASETKWADRGKVLDPKPEGVPLSHVPLDGDAEFVALEDEWRGLAQDPRRNERALADLEKAMNDRAHVLASETKWADRGKVLDPKPEGVPLSHVPLDGDAEFVALEDEWRGLAQDPRRNERALADLEKAMNDRAHVLASETKWADRGKVLDPKPEGVPLSHVPLDGDAEFVALEDEWRGLAQDPRRNERALADLEKAMNDRAHVLASETKWADRGKVLDPKPEGVPLSHVPLDGDAEFVALEDEWRDLAQDPRRNERALADLEKAMNDRAHVLASETKWADRGKVLDPKPEGVPLSHVPLDGDAEFVALEDEWRDLAQDPRRNERALADLEKAMNDRAHVLASETKWADRGKVLDPKPEGVPLSHVPLDGDAEFVALEDEWRGLAQDPRRNERALADLEKAMNDRAHVLASETKWADRGKVLDPKPEGVPLSHVPLDGDAEFVALEDEWRGLAQDPRRNERALADLEKAMNDRAHVLASETKWADRGKVLDPKPEGVPLSHVPLDGDAEFVALEDEWRGLAQDPRRNERALADLEKAMNDRAHVLASETKWADRGKVLDPKPEGVPLSHVPLDGDAEFVALEDEWRGLAQDPRRNERALADLEKAMNDRAHVLASETKWADRGKVLDPKPEGVPLSHVPLDGDAEFVALEDEWRDLAQDPRRNERALADLEKAMNDRAHVLASETKWADRGKVLDPKPEGVPLSHVPLDGDAEFVALEDEWRDLAQDPRRNERALADLEKAMNDRAHVLASETKWADRGKVLDPKPEGVPLSHVPLDGDAEFVALEDEWRGLAQDPRRNERALADLEKAMNDRAHVLASETKWADRGKVLDPKPEGVPLSHVPLDGDAEFVALEDEWRGLAQDPRRNERALADLEKAMNDRAHVLASETKWADRGKVLDPKPEGVPLSHVPLDGDAEFVALEDEWRGLAQDPRRNERALADLEKAMNDRAHVLASETKWADRGKVLDPKPEGVPLSHVPLDGDAEFVALEDEWRDLAQDPRRNERALADLEKAMNDRAHVLASETKWADRGKVLDPKPEGVPLSHVPLDGDAEFVALEDEWRGLAQDPRRNERALADLEKAMNDRAHVLASETKWADRGKVLDPKPEGVPLSHVPLDGDAEFVALEDEWRGLAQDPRCNERALADLEKAMNDRAHVLASETKWADRGKVLDPKPEGVPLSHVPLDGDAEFVALEDEWRGLAQDPRRNERALADLEKAMNDRAHVLASETKWADRGKVLDPKPEGVPLSHVPLDGDAEFVALEDEWRGLAQDPRRNERALADLEKAMNDRAHVLASETKWADRGKVLDPKPEGVPLSHVPLDGDAEFVALEDEWRDLAQDPRRNERALADLEKAMNDRAHVLASETKWADRGKVLDPKPEGVPLSHVPLDGDAEFVALEDEWRGLAQDPRRNERALADLEKAMNDRAHVLASETKWADRGKVLDPKPEGVPLSHVPLDGDAEFVALEDEWRDLAQDPRRNERALADLEKAMNDRAHVLASETKWADRGKVLDPKPEGVPLSHVPLDGDAEFVALEDEWRGLAQDPRRNERALADLEKAMNDRAHVLASETKWADRGKVLDPKPEGVPLSHVPLDGDAEFVALEDEWRGLAQDPRRNERALADLEKAMNDRAHVLASETKWADRGKVLDPKPEGVPLSHVPLDGDAEFVALEDEWRGLAQDPRRNERALADLEKAMNDRAHVLASETKWADRGKVLDPKPEGVPLSHVPLDGDAEFVALEDEWRGLAQDPRCNERALADLEKAMNDRAHVLASETKWADRGKVLDPKPEGVPLSHVPLDGDAEFVALEDEWRGLAQDPRRNERALADLEKAMNDRAHVLASETKWADRGKVLDPKPEGVPLSHVPLDGDAEFVALEDEWRGLAQDPRRNERALADLEKAMNDRAHVLASETKWADRGKVLDPKPEGVPLSHVPLDGDAEFVALEDEWRGLAQDPRRNERALADLEKAMNDRAHVLASETKWADRGKVLDPKPEGVPLSHVPLDGDAEFVALEDEWRGLAQDPRRNERALADLEKAMNDRAHVLASETKWADRGKVLDPKPEGVPLSHVPLDGDAEFVALEDEWRGLAQDPRRNERALADLEKAMNDRAHVLASETKWADRGKVLDPKPEGVPLSHVPLDGDAEFVALEDEWRGLAQDPRRNERALADLEKAMNDRAHVLASETKWADRGKVLDPKPEGVPLSHVPLDGDAEFVALEDEWRDLAQDPRRNERALADLEKAMNDRAHVLASETKWADRGKVLDPKPEGVPLSHVPLDGDAEFVALEDEWRGLAQDPRRNERALADLEKAMNDRAHVLASETKWADRGKVLDPKPEGVPLSHVPLDGDAEFVALEDEWRDLAQDPRRNERALADLEKAMNDRAHVLASETKWADRGKVLDPKPEGVPLSHVPLDGDAEFVALEDEWRGLAQDPRRNERALADLEKAMNDRAHVLASETKWADRGKVLDPKPEGVPLSHVPLDGDAEFVALEDEWRGLAQDPRRNERALADLEKAMNDRAHVLASETKWADRGKVLDPKPEGVPLSHVPLDGDAEFVALEDEWRGLAQDPRRNERALADLEKAMNDRAHVLASETKWADRGKVLDPKPEGVPLSHVPLDGDAEFVALEDEWRGLAQDPRCNERALADLEKAMNDRAHVLASETKWADRGKVLDPKPEGVPLSHVPLDGDAEFVALEDEWRGLAQDPRRNERALADLEKAMNDRAHVLASETKWADRGKVLDPKPEGVPLSHVPLDGDAEFVALEDEWRGLAQDPRRNERALADLEKAMNDRAHVLASETKWADRGKVLDPKPEGVPLSHVPLDGDAEFVALEDEWRGLAQDPRRNERALADLEKAMNDRAHVLASETKWADRGKVLDPKPEGVPLSHVPLDGDAEFVALEDEWRGLAQDPRRNERALADLEKAMNDRAHVLASETKWADRGKVLDPKPEGVPLSHVPLDGDAEFVALEDEWRGLAQDPRRNERALADLEKAMNDRAHVLASETKWADRGKVLDPKPEGVPLSHVPLDGDAEFVALEDEWRGLAQDPRRNERALADLEKAMNDRAHVLASETKWADRGKVLDPKPEGVPLSHVPLDGDAEFVALEDEWRDLAQDPRRNERALADLEKAMNDRAHVLASETKWADRGKVLDPKPEGVPLSHVPLDGDAEFVALEDEWRGLAQDPRRNERALADLEKAMNDRAHVLASETKWADRGKVLDPKPEGVPLSHVPLDGDAEFVALEDEWRGLAQDPRRNERALADLEKAMNDRAHVLASETKWADRGKVLDPKPEGVPLSHVPLDGDAEFVALEDEWRGLAQDPRRNERALADLEKAMNDRAHVLASETKWADRGKVLDPKPEGVPLSHVPLDGDAEFVALEDEWRGLAQDPRRNERALADLEKAMNDRAHVLASETKWADRGKVLDPKPEGVPLSHVPLDGDAEFVALEDEWRGLAQDPRRNERALADLEKAMNDRAHVLASETKWADRGKVLDPKPEGVPLSHVPLDGDAEFVALEDEWRGLAQDPRRNERALADLEKAMNDRAHVLASETKWADRGKVLDPKPEGVPLSHVPLDGDAEFVALEDEWRGLAQDPRRNERALADLEKAMNDRAHVLASETKWADRGKVLDPKPEGVPLSHVPLDGDAEFVALEDEWRGLAQDPRRNERALADLEKAMNDRAHVLASETKWADRGKVLDPKPEGVPLSHVPLDGDAEFVALEDEWRGLAQDPRRNERALADLEKAMNDRAHVLASETKWADRGKVLDPKPEGVPLSHVPLDGDAEFVALEDEWRGLAQDPRRNERALADLEKAMNDRAHVLASETKWADRGKVLDPKPEGVPLSHVPLDGDAEFVALEDEWRGLAQDPRRNERALADLEKAMNDRAHVLASETKWADRGKVLDPKPEGVPLSHVPLDGDAEFVALEDEWRGLAQDPRRNERALADLEKAMNDRAHVLASETKWADRGKVLDPKPEGVPLSHVPLDGDAEFVALEDEWRGLAQDPRCNERALADLEKAMNDRAHVLASETKWADRGKVLDPKPEGVPLSHVPLDGDAEFVALEDEWRGLAQDPRRNERALADLEKAMNDRAHVLASETKWADRGKVLDPKPEGVPLSHVPLDGDAEFVALEDEWRGLAQDPRRNERALADLEKAMNDRAHVLASETKWADRGKVLDPKPEGVPLSHVPLDGDAEFVALEDEWRGLAQDPRRNERALADLEKAMNDRAHVLASETKWADRGKVLDPKPEGVPLSHVPLDGDAEFVALEDEWRGLAQDPRRNERALADLEKAMNDRAHVLASETKWADRGKVLDPKPEGVPLSHVPLDGDAEFVALEDEWRGLAQDPRRNERALADLEKAMNDRAHVLASETKWADRGKVLDPKPEGVPLSHVPLDGDAEFVALEDEWRDLAQDPRRNAKEMAAIEEEMMVRVFSLARGLVYCQDCLEKKDECSCVSGGMGMRKYVGSCEDVDSAVALNFLKGRRTTERGFDGLLDSVVDGVPTVLLKLSEDDVFCKQNEEYLVVLKADAELKRIRQLEGEMLDRAHVLARRFKDEIRSAVVGEKMALLAEGGAELDRDETFVALERELFNLEASDDRGGGCRRAALVDSLRQRASELAEIPLHGVYRGIFAETVSEVSQKELFDNLPGGPRQSPSPKKNGRYVGTVMGRSTRNVADEIEAGESYLFLGKEAYGIPLDKIPYRDDEVFRGLSEERRRVMNHPEDYSAGYQEEVEDALRRRVEELADEYKRDHIKHTTASDGQATKPRKRNGTPGESCSPPRRPQGKTKLREVEERTEEHRRETVELASAFTDPPFHDANSQAEGAWPRIADVYPEGLMQPLLPNYPKTSDMASPAGDLTYLAPFLAALSRQPPLLHRLFQVKTHPVRAPYTFVFFDPNGTPVTVGIDDRIPCDANGVPRFTVSPNGAWWPLLVEKAYAKYVGGYNRFDECTSHETLRDLTGRPVTHLPLDAKLSAEVSGCNYRDVTFWRRIHEQLERGDVFMAVSSDMTPDGIHRHCHYAVFDVIETVPGSNDPSDVVVKIHNCYRDAPEYHGPLAKGDSDWTPTLRSACKADPESEPEFLYVPQPVFLRNFSSMQRCHVNCGDRLTVSGEWTGACSGGNPTYTTFRRNPMYLVQNNSNRNVTVLAELRHSAPVYYDAHNLGVYHLTALALLRPDSNAQLVAPLLAYNTHKFVQKGLLTDAREVCVEMELPANSTCYLIPYTKKKACFGKYQLSVYPQDNPVNLTTLRPIDETHSCLTKDVLVQPGTGTSVRVDLVVSSPCDVHALLHQNKVTDPKSIKRGDHLAEDEIFMAAYENNTALVCSTGDASNAREHAIAFQATKPGRYTFLVGCPSRPVSGGAPCTLIIYTPTYAQARFASLNEPIRPNVPPRVQSSKATTSSASARLGAWQPQVPQRSASTSSIAAQTPRGNPRNRRYL</sequence>
<dbReference type="Proteomes" id="UP000063063">
    <property type="component" value="Chromosome 27"/>
</dbReference>
<protein>
    <submittedName>
        <fullName evidence="1">Calpain-like cysteine peptidase, putative</fullName>
    </submittedName>
</protein>